<proteinExistence type="predicted"/>
<keyword evidence="7" id="KW-1185">Reference proteome</keyword>
<dbReference type="EMBL" id="JANIBJ010000012">
    <property type="protein sequence ID" value="MCQ8104016.1"/>
    <property type="molecule type" value="Genomic_DNA"/>
</dbReference>
<name>A0ABT1TEX0_9GAMM</name>
<gene>
    <name evidence="6" type="ORF">NP590_07865</name>
</gene>
<evidence type="ECO:0000256" key="3">
    <source>
        <dbReference type="ARBA" id="ARBA00022989"/>
    </source>
</evidence>
<feature type="transmembrane region" description="Helical" evidence="5">
    <location>
        <begin position="99"/>
        <end position="124"/>
    </location>
</feature>
<keyword evidence="4 5" id="KW-0472">Membrane</keyword>
<evidence type="ECO:0000313" key="6">
    <source>
        <dbReference type="EMBL" id="MCQ8104016.1"/>
    </source>
</evidence>
<dbReference type="Pfam" id="PF01124">
    <property type="entry name" value="MAPEG"/>
    <property type="match status" value="1"/>
</dbReference>
<dbReference type="InterPro" id="IPR001129">
    <property type="entry name" value="Membr-assoc_MAPEG"/>
</dbReference>
<keyword evidence="2 5" id="KW-0812">Transmembrane</keyword>
<dbReference type="Gene3D" id="1.20.120.550">
    <property type="entry name" value="Membrane associated eicosanoid/glutathione metabolism-like domain"/>
    <property type="match status" value="1"/>
</dbReference>
<organism evidence="6 7">
    <name type="scientific">Methylomonas subterranea</name>
    <dbReference type="NCBI Taxonomy" id="2952225"/>
    <lineage>
        <taxon>Bacteria</taxon>
        <taxon>Pseudomonadati</taxon>
        <taxon>Pseudomonadota</taxon>
        <taxon>Gammaproteobacteria</taxon>
        <taxon>Methylococcales</taxon>
        <taxon>Methylococcaceae</taxon>
        <taxon>Methylomonas</taxon>
    </lineage>
</organism>
<dbReference type="Proteomes" id="UP001524499">
    <property type="component" value="Unassembled WGS sequence"/>
</dbReference>
<evidence type="ECO:0000256" key="5">
    <source>
        <dbReference type="SAM" id="Phobius"/>
    </source>
</evidence>
<evidence type="ECO:0000256" key="4">
    <source>
        <dbReference type="ARBA" id="ARBA00023136"/>
    </source>
</evidence>
<accession>A0ABT1TEX0</accession>
<comment type="caution">
    <text evidence="6">The sequence shown here is derived from an EMBL/GenBank/DDBJ whole genome shotgun (WGS) entry which is preliminary data.</text>
</comment>
<dbReference type="PANTHER" id="PTHR35814:SF1">
    <property type="entry name" value="GLUTATHIONE S-TRANSFERASE-RELATED"/>
    <property type="match status" value="1"/>
</dbReference>
<comment type="subcellular location">
    <subcellularLocation>
        <location evidence="1">Membrane</location>
    </subcellularLocation>
</comment>
<evidence type="ECO:0000313" key="7">
    <source>
        <dbReference type="Proteomes" id="UP001524499"/>
    </source>
</evidence>
<reference evidence="6 7" key="1">
    <citation type="submission" date="2022-07" db="EMBL/GenBank/DDBJ databases">
        <title>Methylomonas rivi sp. nov., Methylomonas rosea sp. nov., Methylomonas aureus sp. nov. and Methylomonas subterranea sp. nov., four novel methanotrophs isolated from a freshwater creek and the deep terrestrial subsurface.</title>
        <authorList>
            <person name="Abin C."/>
            <person name="Sankaranarayanan K."/>
            <person name="Garner C."/>
            <person name="Sindelar R."/>
            <person name="Kotary K."/>
            <person name="Garner R."/>
            <person name="Barclay S."/>
            <person name="Lawson P."/>
            <person name="Krumholz L."/>
        </authorList>
    </citation>
    <scope>NUCLEOTIDE SEQUENCE [LARGE SCALE GENOMIC DNA]</scope>
    <source>
        <strain evidence="6 7">SURF-2</strain>
    </source>
</reference>
<keyword evidence="3 5" id="KW-1133">Transmembrane helix</keyword>
<dbReference type="SUPFAM" id="SSF161084">
    <property type="entry name" value="MAPEG domain-like"/>
    <property type="match status" value="1"/>
</dbReference>
<sequence length="129" mass="14078">MISAVYAALSALLIVWLSLRVIRLRRAEKVKLGDGGLAALQNAIRAQGNATEYVPISLILLFLLEYDGGAPWLIHLGGSAILAGRLLHAKGLLSDNMPYRVLGMQFTIFSLIGLAIANLAYLAFQRFWP</sequence>
<protein>
    <submittedName>
        <fullName evidence="6">MAPEG family protein</fullName>
    </submittedName>
</protein>
<evidence type="ECO:0000256" key="2">
    <source>
        <dbReference type="ARBA" id="ARBA00022692"/>
    </source>
</evidence>
<dbReference type="InterPro" id="IPR023352">
    <property type="entry name" value="MAPEG-like_dom_sf"/>
</dbReference>
<dbReference type="PANTHER" id="PTHR35814">
    <property type="match status" value="1"/>
</dbReference>
<dbReference type="RefSeq" id="WP_256601775.1">
    <property type="nucleotide sequence ID" value="NZ_JANIBJ010000012.1"/>
</dbReference>
<evidence type="ECO:0000256" key="1">
    <source>
        <dbReference type="ARBA" id="ARBA00004370"/>
    </source>
</evidence>